<dbReference type="PANTHER" id="PTHR30349">
    <property type="entry name" value="PHAGE INTEGRASE-RELATED"/>
    <property type="match status" value="1"/>
</dbReference>
<dbReference type="AlphaFoldDB" id="A0A3D9RYU0"/>
<organism evidence="5 6">
    <name type="scientific">Lutibacter oceani</name>
    <dbReference type="NCBI Taxonomy" id="1853311"/>
    <lineage>
        <taxon>Bacteria</taxon>
        <taxon>Pseudomonadati</taxon>
        <taxon>Bacteroidota</taxon>
        <taxon>Flavobacteriia</taxon>
        <taxon>Flavobacteriales</taxon>
        <taxon>Flavobacteriaceae</taxon>
        <taxon>Lutibacter</taxon>
    </lineage>
</organism>
<dbReference type="Gene3D" id="1.10.150.130">
    <property type="match status" value="1"/>
</dbReference>
<dbReference type="RefSeq" id="WP_115877710.1">
    <property type="nucleotide sequence ID" value="NZ_QTTQ01000009.1"/>
</dbReference>
<evidence type="ECO:0000256" key="1">
    <source>
        <dbReference type="ARBA" id="ARBA00008857"/>
    </source>
</evidence>
<dbReference type="CDD" id="cd01185">
    <property type="entry name" value="INTN1_C_like"/>
    <property type="match status" value="1"/>
</dbReference>
<dbReference type="GO" id="GO:0003677">
    <property type="term" value="F:DNA binding"/>
    <property type="evidence" value="ECO:0007669"/>
    <property type="project" value="UniProtKB-KW"/>
</dbReference>
<dbReference type="PANTHER" id="PTHR30349:SF64">
    <property type="entry name" value="PROPHAGE INTEGRASE INTD-RELATED"/>
    <property type="match status" value="1"/>
</dbReference>
<dbReference type="InterPro" id="IPR011010">
    <property type="entry name" value="DNA_brk_join_enz"/>
</dbReference>
<dbReference type="InterPro" id="IPR010998">
    <property type="entry name" value="Integrase_recombinase_N"/>
</dbReference>
<dbReference type="Pfam" id="PF17293">
    <property type="entry name" value="Arm-DNA-bind_5"/>
    <property type="match status" value="1"/>
</dbReference>
<keyword evidence="2" id="KW-0238">DNA-binding</keyword>
<proteinExistence type="inferred from homology"/>
<protein>
    <submittedName>
        <fullName evidence="5">Site-specific recombinase XerD</fullName>
    </submittedName>
</protein>
<dbReference type="SUPFAM" id="SSF56349">
    <property type="entry name" value="DNA breaking-rejoining enzymes"/>
    <property type="match status" value="1"/>
</dbReference>
<dbReference type="Proteomes" id="UP000256429">
    <property type="component" value="Unassembled WGS sequence"/>
</dbReference>
<dbReference type="Pfam" id="PF00589">
    <property type="entry name" value="Phage_integrase"/>
    <property type="match status" value="1"/>
</dbReference>
<dbReference type="InterPro" id="IPR035386">
    <property type="entry name" value="Arm-DNA-bind_5"/>
</dbReference>
<gene>
    <name evidence="5" type="ORF">BX611_0300</name>
</gene>
<evidence type="ECO:0000256" key="3">
    <source>
        <dbReference type="ARBA" id="ARBA00023172"/>
    </source>
</evidence>
<dbReference type="InterPro" id="IPR050090">
    <property type="entry name" value="Tyrosine_recombinase_XerCD"/>
</dbReference>
<feature type="domain" description="Tyr recombinase" evidence="4">
    <location>
        <begin position="222"/>
        <end position="406"/>
    </location>
</feature>
<evidence type="ECO:0000256" key="2">
    <source>
        <dbReference type="ARBA" id="ARBA00023125"/>
    </source>
</evidence>
<evidence type="ECO:0000259" key="4">
    <source>
        <dbReference type="PROSITE" id="PS51898"/>
    </source>
</evidence>
<dbReference type="Gene3D" id="1.10.443.10">
    <property type="entry name" value="Intergrase catalytic core"/>
    <property type="match status" value="1"/>
</dbReference>
<evidence type="ECO:0000313" key="6">
    <source>
        <dbReference type="Proteomes" id="UP000256429"/>
    </source>
</evidence>
<sequence>MRTKTTFSTIFWLQSSRAINNEALLYARITVNQKRLNVSLKKKITVSIWDPKLKKAKGKSAEAKQINQYLTQVNAQLFQIYQDLSFKNQLITAQLIKSNFLGEGENHKTLNEIIEYHSSKMKSTFAKGTIINYGITENYISKFLEQKRKTSDIYLNQLDYKFLCDFEDFLHNLWPKGHPKALGQNTVIKHIQRLRKLVTLSFHLEWINKDPFIRWKPIFEKTNRQFLSDNELSNLETYDFISERLDRVRDLFIFSCYTGIAYVDLMKLTKNNIAIGIDGNQWIITKRQKTKTPVKVPILERTKAIIDKYDNHPMTQVTGMLLPSITNEKLNVFLKEVANFCGIKKNLTFHMARHTFATTVTLTNGVPIETVSKLLGHTKISTTQIYARVIERKVSDDMNNLKEVLNIKKHQNNTNNEESVS</sequence>
<reference evidence="5 6" key="1">
    <citation type="submission" date="2018-08" db="EMBL/GenBank/DDBJ databases">
        <title>Genomic Encyclopedia of Type Strains, Phase III (KMG-III): the genomes of soil and plant-associated and newly described type strains.</title>
        <authorList>
            <person name="Whitman W."/>
        </authorList>
    </citation>
    <scope>NUCLEOTIDE SEQUENCE [LARGE SCALE GENOMIC DNA]</scope>
    <source>
        <strain evidence="5 6">325-5</strain>
    </source>
</reference>
<dbReference type="EMBL" id="QTTQ01000009">
    <property type="protein sequence ID" value="REE83021.1"/>
    <property type="molecule type" value="Genomic_DNA"/>
</dbReference>
<keyword evidence="6" id="KW-1185">Reference proteome</keyword>
<name>A0A3D9RYU0_9FLAO</name>
<dbReference type="InterPro" id="IPR025269">
    <property type="entry name" value="SAM-like_dom"/>
</dbReference>
<dbReference type="InterPro" id="IPR002104">
    <property type="entry name" value="Integrase_catalytic"/>
</dbReference>
<dbReference type="PROSITE" id="PS51898">
    <property type="entry name" value="TYR_RECOMBINASE"/>
    <property type="match status" value="1"/>
</dbReference>
<comment type="similarity">
    <text evidence="1">Belongs to the 'phage' integrase family.</text>
</comment>
<comment type="caution">
    <text evidence="5">The sequence shown here is derived from an EMBL/GenBank/DDBJ whole genome shotgun (WGS) entry which is preliminary data.</text>
</comment>
<evidence type="ECO:0000313" key="5">
    <source>
        <dbReference type="EMBL" id="REE83021.1"/>
    </source>
</evidence>
<dbReference type="InterPro" id="IPR013762">
    <property type="entry name" value="Integrase-like_cat_sf"/>
</dbReference>
<dbReference type="Pfam" id="PF13102">
    <property type="entry name" value="Phage_int_SAM_5"/>
    <property type="match status" value="1"/>
</dbReference>
<dbReference type="GO" id="GO:0015074">
    <property type="term" value="P:DNA integration"/>
    <property type="evidence" value="ECO:0007669"/>
    <property type="project" value="InterPro"/>
</dbReference>
<keyword evidence="3" id="KW-0233">DNA recombination</keyword>
<accession>A0A3D9RYU0</accession>
<dbReference type="GO" id="GO:0006310">
    <property type="term" value="P:DNA recombination"/>
    <property type="evidence" value="ECO:0007669"/>
    <property type="project" value="UniProtKB-KW"/>
</dbReference>
<dbReference type="OrthoDB" id="1098628at2"/>